<reference evidence="2 3" key="1">
    <citation type="journal article" date="2019" name="Int. J. Syst. Evol. Microbiol.">
        <title>The Global Catalogue of Microorganisms (GCM) 10K type strain sequencing project: providing services to taxonomists for standard genome sequencing and annotation.</title>
        <authorList>
            <consortium name="The Broad Institute Genomics Platform"/>
            <consortium name="The Broad Institute Genome Sequencing Center for Infectious Disease"/>
            <person name="Wu L."/>
            <person name="Ma J."/>
        </authorList>
    </citation>
    <scope>NUCLEOTIDE SEQUENCE [LARGE SCALE GENOMIC DNA]</scope>
    <source>
        <strain evidence="2 3">CGMCC 1.12543</strain>
    </source>
</reference>
<dbReference type="Pfam" id="PF00085">
    <property type="entry name" value="Thioredoxin"/>
    <property type="match status" value="1"/>
</dbReference>
<organism evidence="2 3">
    <name type="scientific">Halomarina salina</name>
    <dbReference type="NCBI Taxonomy" id="1872699"/>
    <lineage>
        <taxon>Archaea</taxon>
        <taxon>Methanobacteriati</taxon>
        <taxon>Methanobacteriota</taxon>
        <taxon>Stenosarchaea group</taxon>
        <taxon>Halobacteria</taxon>
        <taxon>Halobacteriales</taxon>
        <taxon>Natronomonadaceae</taxon>
        <taxon>Halomarina</taxon>
    </lineage>
</organism>
<keyword evidence="3" id="KW-1185">Reference proteome</keyword>
<dbReference type="InterPro" id="IPR036249">
    <property type="entry name" value="Thioredoxin-like_sf"/>
</dbReference>
<evidence type="ECO:0000259" key="1">
    <source>
        <dbReference type="PROSITE" id="PS51352"/>
    </source>
</evidence>
<dbReference type="PANTHER" id="PTHR45663:SF11">
    <property type="entry name" value="GEO12009P1"/>
    <property type="match status" value="1"/>
</dbReference>
<dbReference type="RefSeq" id="WP_247418900.1">
    <property type="nucleotide sequence ID" value="NZ_JALLGW010000002.1"/>
</dbReference>
<evidence type="ECO:0000313" key="2">
    <source>
        <dbReference type="EMBL" id="MFC5970188.1"/>
    </source>
</evidence>
<accession>A0ABD5RHY4</accession>
<dbReference type="InterPro" id="IPR013766">
    <property type="entry name" value="Thioredoxin_domain"/>
</dbReference>
<comment type="caution">
    <text evidence="2">The sequence shown here is derived from an EMBL/GenBank/DDBJ whole genome shotgun (WGS) entry which is preliminary data.</text>
</comment>
<dbReference type="SUPFAM" id="SSF52833">
    <property type="entry name" value="Thioredoxin-like"/>
    <property type="match status" value="1"/>
</dbReference>
<protein>
    <submittedName>
        <fullName evidence="2">Thioredoxin family protein</fullName>
    </submittedName>
</protein>
<evidence type="ECO:0000313" key="3">
    <source>
        <dbReference type="Proteomes" id="UP001596099"/>
    </source>
</evidence>
<dbReference type="PROSITE" id="PS51352">
    <property type="entry name" value="THIOREDOXIN_2"/>
    <property type="match status" value="1"/>
</dbReference>
<dbReference type="Gene3D" id="3.40.30.10">
    <property type="entry name" value="Glutaredoxin"/>
    <property type="match status" value="1"/>
</dbReference>
<dbReference type="EMBL" id="JBHSQH010000001">
    <property type="protein sequence ID" value="MFC5970188.1"/>
    <property type="molecule type" value="Genomic_DNA"/>
</dbReference>
<dbReference type="PANTHER" id="PTHR45663">
    <property type="entry name" value="GEO12009P1"/>
    <property type="match status" value="1"/>
</dbReference>
<sequence length="233" mass="24972">MSGDDATAESTPAADSERLLDALVDGGVLVERPDGRLATSESFESTHDIYHDSYATSTDEDFQRAVSDVFDLPPEAAAERIEEEGVTREMLVTYLAVQSELDGSYSTGELARMATMVGDIAPESPIPPAVDSLDDETYEAFVSTNDRAAITVWRRHCAPCKAVKRDLDDVLAAIPDEVAVGGVDGESVTAFRSAYDVNAAPSLLLFEDGEHVETLQGRFTADQVAEAYESLGG</sequence>
<dbReference type="Proteomes" id="UP001596099">
    <property type="component" value="Unassembled WGS sequence"/>
</dbReference>
<dbReference type="CDD" id="cd02947">
    <property type="entry name" value="TRX_family"/>
    <property type="match status" value="1"/>
</dbReference>
<proteinExistence type="predicted"/>
<gene>
    <name evidence="2" type="ORF">ACFPYI_02475</name>
</gene>
<name>A0ABD5RHY4_9EURY</name>
<feature type="domain" description="Thioredoxin" evidence="1">
    <location>
        <begin position="115"/>
        <end position="233"/>
    </location>
</feature>
<dbReference type="AlphaFoldDB" id="A0ABD5RHY4"/>